<gene>
    <name evidence="10" type="primary">TBLA0A03060</name>
    <name evidence="10" type="ORF">TBLA_0A03060</name>
</gene>
<evidence type="ECO:0000256" key="4">
    <source>
        <dbReference type="ARBA" id="ARBA00014846"/>
    </source>
</evidence>
<dbReference type="OrthoDB" id="272370at2759"/>
<dbReference type="Pfam" id="PF06090">
    <property type="entry name" value="Ins_P5_2-kin"/>
    <property type="match status" value="2"/>
</dbReference>
<dbReference type="HOGENOM" id="CLU_046294_0_0_1"/>
<sequence>MKLVGKGNANIVLEDTNDNSPIKRLYRISTRYNTIVENNDYTLRNWNYIEQRIKPLLMDYLCGMELYNMTRDKLYNVQEVQTLLQSSDDLIKCIKMEDLRLPAEDGGASASKNITRYKDHYLKIYTTTSDILFELKPKWLYSVSVGYCRTCTHATMIKRNFLICPCLLVTDPAEAVERICSSSLNIYHKQLTEYFKDPSNILQCLYRLQQKWDPIRQLRHQSPIDLNTLCTAMTLRDVTIFIRSSISGQIAARIVDVDLKPKSKLEHWLATQNKLDTLPDASKVIHIKKNKPRSNLLLP</sequence>
<keyword evidence="7 9" id="KW-0418">Kinase</keyword>
<evidence type="ECO:0000313" key="11">
    <source>
        <dbReference type="Proteomes" id="UP000002866"/>
    </source>
</evidence>
<keyword evidence="8 9" id="KW-0067">ATP-binding</keyword>
<dbReference type="InterPro" id="IPR009286">
    <property type="entry name" value="Ins_P5_2-kin"/>
</dbReference>
<dbReference type="GeneID" id="14492861"/>
<proteinExistence type="inferred from homology"/>
<dbReference type="GO" id="GO:0005524">
    <property type="term" value="F:ATP binding"/>
    <property type="evidence" value="ECO:0007669"/>
    <property type="project" value="UniProtKB-KW"/>
</dbReference>
<evidence type="ECO:0000256" key="7">
    <source>
        <dbReference type="ARBA" id="ARBA00022777"/>
    </source>
</evidence>
<evidence type="ECO:0000256" key="9">
    <source>
        <dbReference type="RuleBase" id="RU364126"/>
    </source>
</evidence>
<evidence type="ECO:0000256" key="5">
    <source>
        <dbReference type="ARBA" id="ARBA00022679"/>
    </source>
</evidence>
<dbReference type="EMBL" id="HE806316">
    <property type="protein sequence ID" value="CCH58106.1"/>
    <property type="molecule type" value="Genomic_DNA"/>
</dbReference>
<dbReference type="RefSeq" id="XP_004177625.1">
    <property type="nucleotide sequence ID" value="XM_004177577.1"/>
</dbReference>
<keyword evidence="6 9" id="KW-0547">Nucleotide-binding</keyword>
<evidence type="ECO:0000256" key="6">
    <source>
        <dbReference type="ARBA" id="ARBA00022741"/>
    </source>
</evidence>
<keyword evidence="11" id="KW-1185">Reference proteome</keyword>
<comment type="domain">
    <text evidence="9">The EXKPK motif is conserved in inositol-pentakisphosphate 2-kinases of both family 1 and 2.</text>
</comment>
<dbReference type="OMA" id="FIELRCK"/>
<keyword evidence="5 9" id="KW-0808">Transferase</keyword>
<dbReference type="GO" id="GO:0035299">
    <property type="term" value="F:inositol-1,3,4,5,6-pentakisphosphate 2-kinase activity"/>
    <property type="evidence" value="ECO:0007669"/>
    <property type="project" value="UniProtKB-EC"/>
</dbReference>
<dbReference type="PANTHER" id="PTHR14456">
    <property type="entry name" value="INOSITOL POLYPHOSPHATE KINASE 1"/>
    <property type="match status" value="1"/>
</dbReference>
<dbReference type="FunCoup" id="I2GVF4">
    <property type="interactions" value="46"/>
</dbReference>
<evidence type="ECO:0000256" key="3">
    <source>
        <dbReference type="ARBA" id="ARBA00012023"/>
    </source>
</evidence>
<comment type="function">
    <text evidence="1">Has kinase activity and phosphorylates inositol-1,3,4,5,6-pentakisphosphate (Ins(1,3,4,5,6)P5) to produce 1,2,3,4,5,6-hexakisphosphate (InsP6), also known as phytate.</text>
</comment>
<dbReference type="GO" id="GO:0032958">
    <property type="term" value="P:inositol phosphate biosynthetic process"/>
    <property type="evidence" value="ECO:0007669"/>
    <property type="project" value="TreeGrafter"/>
</dbReference>
<protein>
    <recommendedName>
        <fullName evidence="4 9">Inositol-pentakisphosphate 2-kinase</fullName>
        <ecNumber evidence="3 9">2.7.1.158</ecNumber>
    </recommendedName>
</protein>
<dbReference type="AlphaFoldDB" id="I2GVF4"/>
<name>I2GVF4_HENB6</name>
<dbReference type="GO" id="GO:0005634">
    <property type="term" value="C:nucleus"/>
    <property type="evidence" value="ECO:0007669"/>
    <property type="project" value="TreeGrafter"/>
</dbReference>
<dbReference type="InParanoid" id="I2GVF4"/>
<evidence type="ECO:0000313" key="10">
    <source>
        <dbReference type="EMBL" id="CCH58106.1"/>
    </source>
</evidence>
<dbReference type="PANTHER" id="PTHR14456:SF2">
    <property type="entry name" value="INOSITOL-PENTAKISPHOSPHATE 2-KINASE"/>
    <property type="match status" value="1"/>
</dbReference>
<evidence type="ECO:0000256" key="2">
    <source>
        <dbReference type="ARBA" id="ARBA00008305"/>
    </source>
</evidence>
<organism evidence="10 11">
    <name type="scientific">Henningerozyma blattae (strain ATCC 34711 / CBS 6284 / DSM 70876 / NBRC 10599 / NRRL Y-10934 / UCD 77-7)</name>
    <name type="common">Yeast</name>
    <name type="synonym">Tetrapisispora blattae</name>
    <dbReference type="NCBI Taxonomy" id="1071380"/>
    <lineage>
        <taxon>Eukaryota</taxon>
        <taxon>Fungi</taxon>
        <taxon>Dikarya</taxon>
        <taxon>Ascomycota</taxon>
        <taxon>Saccharomycotina</taxon>
        <taxon>Saccharomycetes</taxon>
        <taxon>Saccharomycetales</taxon>
        <taxon>Saccharomycetaceae</taxon>
        <taxon>Henningerozyma</taxon>
    </lineage>
</organism>
<reference evidence="10 11" key="1">
    <citation type="journal article" date="2011" name="Proc. Natl. Acad. Sci. U.S.A.">
        <title>Evolutionary erosion of yeast sex chromosomes by mating-type switching accidents.</title>
        <authorList>
            <person name="Gordon J.L."/>
            <person name="Armisen D."/>
            <person name="Proux-Wera E."/>
            <person name="Oheigeartaigh S.S."/>
            <person name="Byrne K.P."/>
            <person name="Wolfe K.H."/>
        </authorList>
    </citation>
    <scope>NUCLEOTIDE SEQUENCE [LARGE SCALE GENOMIC DNA]</scope>
    <source>
        <strain evidence="11">ATCC 34711 / CBS 6284 / DSM 70876 / NBRC 10599 / NRRL Y-10934 / UCD 77-7</strain>
    </source>
</reference>
<comment type="similarity">
    <text evidence="2">Belongs to the IPK1 type 1 family.</text>
</comment>
<dbReference type="eggNOG" id="ENOG502S05I">
    <property type="taxonomic scope" value="Eukaryota"/>
</dbReference>
<dbReference type="STRING" id="1071380.I2GVF4"/>
<accession>I2GVF4</accession>
<dbReference type="EC" id="2.7.1.158" evidence="3 9"/>
<dbReference type="Proteomes" id="UP000002866">
    <property type="component" value="Chromosome 1"/>
</dbReference>
<comment type="function">
    <text evidence="9">Phosphorylates Ins(1,3,4,5,6)P5 at position 2 to form Ins(1,2,3,4,5,6)P6 (InsP6 or phytate).</text>
</comment>
<evidence type="ECO:0000256" key="8">
    <source>
        <dbReference type="ARBA" id="ARBA00022840"/>
    </source>
</evidence>
<dbReference type="KEGG" id="tbl:TBLA_0A03060"/>
<comment type="catalytic activity">
    <reaction evidence="9">
        <text>1D-myo-inositol 1,3,4,5,6-pentakisphosphate + ATP = 1D-myo-inositol hexakisphosphate + ADP + H(+)</text>
        <dbReference type="Rhea" id="RHEA:20313"/>
        <dbReference type="ChEBI" id="CHEBI:15378"/>
        <dbReference type="ChEBI" id="CHEBI:30616"/>
        <dbReference type="ChEBI" id="CHEBI:57733"/>
        <dbReference type="ChEBI" id="CHEBI:58130"/>
        <dbReference type="ChEBI" id="CHEBI:456216"/>
        <dbReference type="EC" id="2.7.1.158"/>
    </reaction>
</comment>
<evidence type="ECO:0000256" key="1">
    <source>
        <dbReference type="ARBA" id="ARBA00003979"/>
    </source>
</evidence>